<dbReference type="InterPro" id="IPR001757">
    <property type="entry name" value="P_typ_ATPase"/>
</dbReference>
<dbReference type="OrthoDB" id="9759222at2"/>
<keyword evidence="5 18" id="KW-1003">Cell membrane</keyword>
<feature type="transmembrane region" description="Helical" evidence="18">
    <location>
        <begin position="265"/>
        <end position="290"/>
    </location>
</feature>
<evidence type="ECO:0000256" key="19">
    <source>
        <dbReference type="SAM" id="MobiDB-lite"/>
    </source>
</evidence>
<dbReference type="InterPro" id="IPR027256">
    <property type="entry name" value="P-typ_ATPase_IB"/>
</dbReference>
<dbReference type="SUPFAM" id="SSF81665">
    <property type="entry name" value="Calcium ATPase, transmembrane domain M"/>
    <property type="match status" value="1"/>
</dbReference>
<dbReference type="Pfam" id="PF00122">
    <property type="entry name" value="E1-E2_ATPase"/>
    <property type="match status" value="1"/>
</dbReference>
<evidence type="ECO:0000256" key="16">
    <source>
        <dbReference type="ARBA" id="ARBA00023065"/>
    </source>
</evidence>
<comment type="caution">
    <text evidence="21">The sequence shown here is derived from an EMBL/GenBank/DDBJ whole genome shotgun (WGS) entry which is preliminary data.</text>
</comment>
<accession>A0A1X0YD28</accession>
<dbReference type="NCBIfam" id="TIGR01494">
    <property type="entry name" value="ATPase_P-type"/>
    <property type="match status" value="1"/>
</dbReference>
<protein>
    <recommendedName>
        <fullName evidence="3">P-type Cu(+) transporter</fullName>
        <ecNumber evidence="3">7.2.2.8</ecNumber>
    </recommendedName>
</protein>
<keyword evidence="14 18" id="KW-1133">Transmembrane helix</keyword>
<dbReference type="GO" id="GO:0140581">
    <property type="term" value="F:P-type monovalent copper transporter activity"/>
    <property type="evidence" value="ECO:0007669"/>
    <property type="project" value="UniProtKB-EC"/>
</dbReference>
<dbReference type="SUPFAM" id="SSF56784">
    <property type="entry name" value="HAD-like"/>
    <property type="match status" value="1"/>
</dbReference>
<reference evidence="21 22" key="1">
    <citation type="submission" date="2017-03" db="EMBL/GenBank/DDBJ databases">
        <title>Genome sequence of Geothermobacter sp. EPR-M, Deep-Sea Iron Reducer.</title>
        <authorList>
            <person name="Tully B."/>
            <person name="Savalia P."/>
            <person name="Abuyen K."/>
            <person name="Baughan C."/>
            <person name="Romero E."/>
            <person name="Ronkowski C."/>
            <person name="Torres B."/>
            <person name="Tremblay J."/>
            <person name="Trujillo A."/>
            <person name="Tyler M."/>
            <person name="Perez-Rodriguez I."/>
            <person name="Amend J."/>
        </authorList>
    </citation>
    <scope>NUCLEOTIDE SEQUENCE [LARGE SCALE GENOMIC DNA]</scope>
    <source>
        <strain evidence="21 22">EPR-M</strain>
    </source>
</reference>
<evidence type="ECO:0000313" key="21">
    <source>
        <dbReference type="EMBL" id="ORJ63120.1"/>
    </source>
</evidence>
<dbReference type="InterPro" id="IPR044492">
    <property type="entry name" value="P_typ_ATPase_HD_dom"/>
</dbReference>
<dbReference type="FunFam" id="3.30.70.100:FF:000001">
    <property type="entry name" value="ATPase copper transporting beta"/>
    <property type="match status" value="1"/>
</dbReference>
<comment type="similarity">
    <text evidence="2 18">Belongs to the cation transport ATPase (P-type) (TC 3.A.3) family. Type IB subfamily.</text>
</comment>
<evidence type="ECO:0000256" key="10">
    <source>
        <dbReference type="ARBA" id="ARBA00022796"/>
    </source>
</evidence>
<dbReference type="FunFam" id="3.30.70.100:FF:000005">
    <property type="entry name" value="Copper-exporting P-type ATPase A"/>
    <property type="match status" value="1"/>
</dbReference>
<dbReference type="Gene3D" id="3.40.50.1000">
    <property type="entry name" value="HAD superfamily/HAD-like"/>
    <property type="match status" value="1"/>
</dbReference>
<dbReference type="InterPro" id="IPR023214">
    <property type="entry name" value="HAD_sf"/>
</dbReference>
<evidence type="ECO:0000256" key="6">
    <source>
        <dbReference type="ARBA" id="ARBA00022692"/>
    </source>
</evidence>
<evidence type="ECO:0000256" key="17">
    <source>
        <dbReference type="ARBA" id="ARBA00023136"/>
    </source>
</evidence>
<dbReference type="GO" id="GO:0005507">
    <property type="term" value="F:copper ion binding"/>
    <property type="evidence" value="ECO:0007669"/>
    <property type="project" value="InterPro"/>
</dbReference>
<keyword evidence="22" id="KW-1185">Reference proteome</keyword>
<evidence type="ECO:0000256" key="5">
    <source>
        <dbReference type="ARBA" id="ARBA00022475"/>
    </source>
</evidence>
<evidence type="ECO:0000256" key="1">
    <source>
        <dbReference type="ARBA" id="ARBA00004651"/>
    </source>
</evidence>
<evidence type="ECO:0000256" key="2">
    <source>
        <dbReference type="ARBA" id="ARBA00006024"/>
    </source>
</evidence>
<organism evidence="21 22">
    <name type="scientific">Geothermobacter hydrogeniphilus</name>
    <dbReference type="NCBI Taxonomy" id="1969733"/>
    <lineage>
        <taxon>Bacteria</taxon>
        <taxon>Pseudomonadati</taxon>
        <taxon>Thermodesulfobacteriota</taxon>
        <taxon>Desulfuromonadia</taxon>
        <taxon>Desulfuromonadales</taxon>
        <taxon>Geothermobacteraceae</taxon>
        <taxon>Geothermobacter</taxon>
    </lineage>
</organism>
<dbReference type="CDD" id="cd02094">
    <property type="entry name" value="P-type_ATPase_Cu-like"/>
    <property type="match status" value="1"/>
</dbReference>
<evidence type="ECO:0000256" key="9">
    <source>
        <dbReference type="ARBA" id="ARBA00022741"/>
    </source>
</evidence>
<dbReference type="InterPro" id="IPR017969">
    <property type="entry name" value="Heavy-metal-associated_CS"/>
</dbReference>
<dbReference type="PROSITE" id="PS00154">
    <property type="entry name" value="ATPASE_E1_E2"/>
    <property type="match status" value="1"/>
</dbReference>
<dbReference type="InterPro" id="IPR036412">
    <property type="entry name" value="HAD-like_sf"/>
</dbReference>
<dbReference type="GO" id="GO:0016887">
    <property type="term" value="F:ATP hydrolysis activity"/>
    <property type="evidence" value="ECO:0007669"/>
    <property type="project" value="InterPro"/>
</dbReference>
<dbReference type="Proteomes" id="UP000193136">
    <property type="component" value="Unassembled WGS sequence"/>
</dbReference>
<dbReference type="GO" id="GO:0005886">
    <property type="term" value="C:plasma membrane"/>
    <property type="evidence" value="ECO:0007669"/>
    <property type="project" value="UniProtKB-SubCell"/>
</dbReference>
<keyword evidence="16" id="KW-0406">Ion transport</keyword>
<evidence type="ECO:0000256" key="8">
    <source>
        <dbReference type="ARBA" id="ARBA00022737"/>
    </source>
</evidence>
<feature type="domain" description="HMA" evidence="20">
    <location>
        <begin position="158"/>
        <end position="224"/>
    </location>
</feature>
<evidence type="ECO:0000256" key="18">
    <source>
        <dbReference type="RuleBase" id="RU362081"/>
    </source>
</evidence>
<comment type="subcellular location">
    <subcellularLocation>
        <location evidence="1">Cell membrane</location>
        <topology evidence="1">Multi-pass membrane protein</topology>
    </subcellularLocation>
</comment>
<keyword evidence="8" id="KW-0677">Repeat</keyword>
<keyword evidence="4" id="KW-0813">Transport</keyword>
<dbReference type="AlphaFoldDB" id="A0A1X0YD28"/>
<keyword evidence="7 18" id="KW-0479">Metal-binding</keyword>
<dbReference type="Gene3D" id="3.40.1110.10">
    <property type="entry name" value="Calcium-transporting ATPase, cytoplasmic domain N"/>
    <property type="match status" value="1"/>
</dbReference>
<dbReference type="PRINTS" id="PR00119">
    <property type="entry name" value="CATATPASE"/>
</dbReference>
<dbReference type="Gene3D" id="2.70.150.10">
    <property type="entry name" value="Calcium-transporting ATPase, cytoplasmic transduction domain A"/>
    <property type="match status" value="1"/>
</dbReference>
<evidence type="ECO:0000256" key="3">
    <source>
        <dbReference type="ARBA" id="ARBA00012517"/>
    </source>
</evidence>
<dbReference type="FunFam" id="2.70.150.10:FF:000020">
    <property type="entry name" value="Copper-exporting P-type ATPase A"/>
    <property type="match status" value="1"/>
</dbReference>
<feature type="transmembrane region" description="Helical" evidence="18">
    <location>
        <begin position="484"/>
        <end position="504"/>
    </location>
</feature>
<dbReference type="PROSITE" id="PS50846">
    <property type="entry name" value="HMA_2"/>
    <property type="match status" value="3"/>
</dbReference>
<feature type="transmembrane region" description="Helical" evidence="18">
    <location>
        <begin position="824"/>
        <end position="848"/>
    </location>
</feature>
<keyword evidence="10" id="KW-0187">Copper transport</keyword>
<dbReference type="PROSITE" id="PS01047">
    <property type="entry name" value="HMA_1"/>
    <property type="match status" value="2"/>
</dbReference>
<dbReference type="InterPro" id="IPR006122">
    <property type="entry name" value="HMA_Cu_ion-bd"/>
</dbReference>
<dbReference type="GO" id="GO:0060003">
    <property type="term" value="P:copper ion export"/>
    <property type="evidence" value="ECO:0007669"/>
    <property type="project" value="UniProtKB-ARBA"/>
</dbReference>
<dbReference type="PANTHER" id="PTHR43520">
    <property type="entry name" value="ATP7, ISOFORM B"/>
    <property type="match status" value="1"/>
</dbReference>
<dbReference type="STRING" id="1969733.B5V00_01905"/>
<evidence type="ECO:0000256" key="12">
    <source>
        <dbReference type="ARBA" id="ARBA00022842"/>
    </source>
</evidence>
<evidence type="ECO:0000256" key="7">
    <source>
        <dbReference type="ARBA" id="ARBA00022723"/>
    </source>
</evidence>
<dbReference type="SUPFAM" id="SSF55008">
    <property type="entry name" value="HMA, heavy metal-associated domain"/>
    <property type="match status" value="3"/>
</dbReference>
<keyword evidence="13" id="KW-1278">Translocase</keyword>
<dbReference type="GO" id="GO:0043682">
    <property type="term" value="F:P-type divalent copper transporter activity"/>
    <property type="evidence" value="ECO:0007669"/>
    <property type="project" value="TreeGrafter"/>
</dbReference>
<dbReference type="InterPro" id="IPR059000">
    <property type="entry name" value="ATPase_P-type_domA"/>
</dbReference>
<gene>
    <name evidence="21" type="ORF">B5V00_01905</name>
</gene>
<keyword evidence="15" id="KW-0186">Copper</keyword>
<evidence type="ECO:0000256" key="13">
    <source>
        <dbReference type="ARBA" id="ARBA00022967"/>
    </source>
</evidence>
<dbReference type="Gene3D" id="3.30.70.100">
    <property type="match status" value="3"/>
</dbReference>
<dbReference type="NCBIfam" id="TIGR01511">
    <property type="entry name" value="ATPase-IB1_Cu"/>
    <property type="match status" value="1"/>
</dbReference>
<dbReference type="NCBIfam" id="TIGR01525">
    <property type="entry name" value="ATPase-IB_hvy"/>
    <property type="match status" value="1"/>
</dbReference>
<dbReference type="EC" id="7.2.2.8" evidence="3"/>
<dbReference type="SFLD" id="SFLDG00002">
    <property type="entry name" value="C1.7:_P-type_atpase_like"/>
    <property type="match status" value="1"/>
</dbReference>
<dbReference type="SUPFAM" id="SSF81653">
    <property type="entry name" value="Calcium ATPase, transduction domain A"/>
    <property type="match status" value="1"/>
</dbReference>
<dbReference type="GO" id="GO:0005524">
    <property type="term" value="F:ATP binding"/>
    <property type="evidence" value="ECO:0007669"/>
    <property type="project" value="UniProtKB-UniRule"/>
</dbReference>
<evidence type="ECO:0000256" key="11">
    <source>
        <dbReference type="ARBA" id="ARBA00022840"/>
    </source>
</evidence>
<dbReference type="InterPro" id="IPR023299">
    <property type="entry name" value="ATPase_P-typ_cyto_dom_N"/>
</dbReference>
<dbReference type="GO" id="GO:0055070">
    <property type="term" value="P:copper ion homeostasis"/>
    <property type="evidence" value="ECO:0007669"/>
    <property type="project" value="TreeGrafter"/>
</dbReference>
<dbReference type="InterPro" id="IPR006121">
    <property type="entry name" value="HMA_dom"/>
</dbReference>
<keyword evidence="11 18" id="KW-0067">ATP-binding</keyword>
<dbReference type="PANTHER" id="PTHR43520:SF8">
    <property type="entry name" value="P-TYPE CU(+) TRANSPORTER"/>
    <property type="match status" value="1"/>
</dbReference>
<dbReference type="Pfam" id="PF00702">
    <property type="entry name" value="Hydrolase"/>
    <property type="match status" value="1"/>
</dbReference>
<feature type="transmembrane region" description="Helical" evidence="18">
    <location>
        <begin position="329"/>
        <end position="347"/>
    </location>
</feature>
<feature type="domain" description="HMA" evidence="20">
    <location>
        <begin position="1"/>
        <end position="58"/>
    </location>
</feature>
<feature type="region of interest" description="Disordered" evidence="19">
    <location>
        <begin position="58"/>
        <end position="85"/>
    </location>
</feature>
<dbReference type="InterPro" id="IPR018303">
    <property type="entry name" value="ATPase_P-typ_P_site"/>
</dbReference>
<dbReference type="InterPro" id="IPR023298">
    <property type="entry name" value="ATPase_P-typ_TM_dom_sf"/>
</dbReference>
<keyword evidence="17 18" id="KW-0472">Membrane</keyword>
<evidence type="ECO:0000259" key="20">
    <source>
        <dbReference type="PROSITE" id="PS50846"/>
    </source>
</evidence>
<proteinExistence type="inferred from homology"/>
<dbReference type="SFLD" id="SFLDS00003">
    <property type="entry name" value="Haloacid_Dehalogenase"/>
    <property type="match status" value="1"/>
</dbReference>
<dbReference type="InterPro" id="IPR036163">
    <property type="entry name" value="HMA_dom_sf"/>
</dbReference>
<dbReference type="SFLD" id="SFLDF00027">
    <property type="entry name" value="p-type_atpase"/>
    <property type="match status" value="1"/>
</dbReference>
<keyword evidence="9 18" id="KW-0547">Nucleotide-binding</keyword>
<keyword evidence="12" id="KW-0460">Magnesium</keyword>
<evidence type="ECO:0000256" key="15">
    <source>
        <dbReference type="ARBA" id="ARBA00023008"/>
    </source>
</evidence>
<dbReference type="CDD" id="cd00371">
    <property type="entry name" value="HMA"/>
    <property type="match status" value="3"/>
</dbReference>
<dbReference type="PRINTS" id="PR00943">
    <property type="entry name" value="CUATPASE"/>
</dbReference>
<dbReference type="Pfam" id="PF00403">
    <property type="entry name" value="HMA"/>
    <property type="match status" value="3"/>
</dbReference>
<feature type="domain" description="HMA" evidence="20">
    <location>
        <begin position="83"/>
        <end position="149"/>
    </location>
</feature>
<dbReference type="NCBIfam" id="TIGR00003">
    <property type="entry name" value="copper ion binding protein"/>
    <property type="match status" value="2"/>
</dbReference>
<sequence>MRCGKCVARLTDILQQQPGVEQVDVDLAAACARLQYDPRQTDPERLAAVVVEAGFRVEEAPSEESPAAEPDRESGPPDGPATESIQLPLYGMSCSNCAGSIEKGVSRIAGVLSAEVNFALESLSVEWNPAEVDVADIRAVIRELGFRAGQPATMTRPGELSFAVSGMHCASCARTIEDKLSTLSGMRRVRVNLADDSARVDFDPRQLSAEEILEAVRQAGYTPVVDDSDERQAGEDRRQLQWLLFSAALSLPIMPLMWFPPFGAGTLYLIALLSSLVQFSAGLTFYRGAWHSLRNRSSNMDVLVALGISAAYGYSLLSLFGLLGADSPVFFETSAMLITFIRFGKWLESRAKGKAGRALRELLDLQPQQARLLVKEREKEIPAALVEVGDLLVVKAGEKIPVDGVVVEGEAAVDESLLTGESVPAAKGPGDVVTGGTISRNGRLLVEAKRVGAETALAQIVALVSAAQADKAPIQRLADRVSNIFVPTVVALSVLTFLGWYFVFDAGFLFAFQTSVAVLVIACPCALGLATPTAIMVGSAVGLKAGILFKKASVLENISRLEVILLDKTGTLTSGDFAVAEVRAAAESDENELLRIAASLESASNHPLAAAVVRRAEEAGLSLSAVTEVMERGGHGLVGRIEGRSVAAGNAQLMRQQEVAVETWSTLGEEWSSAGRSLIYVARDGRLLGLLGLADSLKTDSVAAVSALRRLGLKTVLLTGDRREVAETVAEQVGVDAVEAEVRPDQKLDVVRRYQQQGAQVGMVGDGINDAPALAAADVGIAVGGGTDVAKETGDLVLVRGAVRDVERAIRLGRKTLNKIRQNLFWAFFYNLVGIPLAAGVFYPLFGWLLRPEFAGLAMAFSSVSVVSNSLLLKRYARRLENDS</sequence>
<feature type="transmembrane region" description="Helical" evidence="18">
    <location>
        <begin position="516"/>
        <end position="543"/>
    </location>
</feature>
<feature type="transmembrane region" description="Helical" evidence="18">
    <location>
        <begin position="240"/>
        <end position="259"/>
    </location>
</feature>
<dbReference type="EMBL" id="NAAD01000002">
    <property type="protein sequence ID" value="ORJ63120.1"/>
    <property type="molecule type" value="Genomic_DNA"/>
</dbReference>
<feature type="transmembrane region" description="Helical" evidence="18">
    <location>
        <begin position="854"/>
        <end position="873"/>
    </location>
</feature>
<evidence type="ECO:0000256" key="4">
    <source>
        <dbReference type="ARBA" id="ARBA00022448"/>
    </source>
</evidence>
<dbReference type="InterPro" id="IPR008250">
    <property type="entry name" value="ATPase_P-typ_transduc_dom_A_sf"/>
</dbReference>
<evidence type="ECO:0000256" key="14">
    <source>
        <dbReference type="ARBA" id="ARBA00022989"/>
    </source>
</evidence>
<feature type="transmembrane region" description="Helical" evidence="18">
    <location>
        <begin position="302"/>
        <end position="323"/>
    </location>
</feature>
<name>A0A1X0YD28_9BACT</name>
<keyword evidence="6 18" id="KW-0812">Transmembrane</keyword>
<evidence type="ECO:0000313" key="22">
    <source>
        <dbReference type="Proteomes" id="UP000193136"/>
    </source>
</evidence>